<comment type="caution">
    <text evidence="2">The sequence shown here is derived from an EMBL/GenBank/DDBJ whole genome shotgun (WGS) entry which is preliminary data.</text>
</comment>
<dbReference type="Proteomes" id="UP001227543">
    <property type="component" value="Unassembled WGS sequence"/>
</dbReference>
<sequence>MERLLTRKMSSSTLSRKQSVSGSASSVTPSDQRLREEKADPLSDPRYKNVLATQRGFMDKPSQDPTELSILQRHYHAILCFVITSSISSVARLYTENGVRFIRDLHLLIVPFTELITT</sequence>
<organism evidence="2 3">
    <name type="scientific">Colletotrichum tamarilloi</name>
    <dbReference type="NCBI Taxonomy" id="1209934"/>
    <lineage>
        <taxon>Eukaryota</taxon>
        <taxon>Fungi</taxon>
        <taxon>Dikarya</taxon>
        <taxon>Ascomycota</taxon>
        <taxon>Pezizomycotina</taxon>
        <taxon>Sordariomycetes</taxon>
        <taxon>Hypocreomycetidae</taxon>
        <taxon>Glomerellales</taxon>
        <taxon>Glomerellaceae</taxon>
        <taxon>Colletotrichum</taxon>
        <taxon>Colletotrichum acutatum species complex</taxon>
    </lineage>
</organism>
<dbReference type="RefSeq" id="XP_060372865.1">
    <property type="nucleotide sequence ID" value="XM_060532564.1"/>
</dbReference>
<gene>
    <name evidence="2" type="ORF">CTAM01_16571</name>
</gene>
<dbReference type="EMBL" id="MLFU01000236">
    <property type="protein sequence ID" value="KAK1471354.1"/>
    <property type="molecule type" value="Genomic_DNA"/>
</dbReference>
<reference evidence="2 3" key="1">
    <citation type="submission" date="2016-10" db="EMBL/GenBank/DDBJ databases">
        <title>The genome sequence of Colletotrichum fioriniae PJ7.</title>
        <authorList>
            <person name="Baroncelli R."/>
        </authorList>
    </citation>
    <scope>NUCLEOTIDE SEQUENCE [LARGE SCALE GENOMIC DNA]</scope>
    <source>
        <strain evidence="2 3">Tom-12</strain>
    </source>
</reference>
<dbReference type="GeneID" id="85416802"/>
<evidence type="ECO:0000313" key="2">
    <source>
        <dbReference type="EMBL" id="KAK1471354.1"/>
    </source>
</evidence>
<feature type="compositionally biased region" description="Low complexity" evidence="1">
    <location>
        <begin position="15"/>
        <end position="30"/>
    </location>
</feature>
<feature type="compositionally biased region" description="Basic and acidic residues" evidence="1">
    <location>
        <begin position="32"/>
        <end position="46"/>
    </location>
</feature>
<evidence type="ECO:0000313" key="3">
    <source>
        <dbReference type="Proteomes" id="UP001227543"/>
    </source>
</evidence>
<name>A0ABQ9QI71_9PEZI</name>
<keyword evidence="3" id="KW-1185">Reference proteome</keyword>
<accession>A0ABQ9QI71</accession>
<proteinExistence type="predicted"/>
<protein>
    <submittedName>
        <fullName evidence="2">Uncharacterized protein</fullName>
    </submittedName>
</protein>
<evidence type="ECO:0000256" key="1">
    <source>
        <dbReference type="SAM" id="MobiDB-lite"/>
    </source>
</evidence>
<feature type="region of interest" description="Disordered" evidence="1">
    <location>
        <begin position="1"/>
        <end position="46"/>
    </location>
</feature>